<dbReference type="InterPro" id="IPR009097">
    <property type="entry name" value="Cyclic_Pdiesterase"/>
</dbReference>
<keyword evidence="1" id="KW-0378">Hydrolase</keyword>
<dbReference type="AlphaFoldDB" id="A0A382UJX1"/>
<dbReference type="GO" id="GO:0004113">
    <property type="term" value="F:2',3'-cyclic-nucleotide 3'-phosphodiesterase activity"/>
    <property type="evidence" value="ECO:0007669"/>
    <property type="project" value="InterPro"/>
</dbReference>
<dbReference type="GO" id="GO:0008664">
    <property type="term" value="F:RNA 2',3'-cyclic 3'-phosphodiesterase activity"/>
    <property type="evidence" value="ECO:0007669"/>
    <property type="project" value="InterPro"/>
</dbReference>
<protein>
    <recommendedName>
        <fullName evidence="2">Phosphoesterase HXTX domain-containing protein</fullName>
    </recommendedName>
</protein>
<dbReference type="InterPro" id="IPR014051">
    <property type="entry name" value="Phosphoesterase_HXTX"/>
</dbReference>
<name>A0A382UJX1_9ZZZZ</name>
<sequence length="84" mass="9556">VARADHLRCFVALDLPEAFREEAGRAQERLRELDLFQGKFTAPQNIHLTLKFLGEITHEQADGVRDALRNLKETTREVRLEGAG</sequence>
<evidence type="ECO:0000256" key="1">
    <source>
        <dbReference type="ARBA" id="ARBA00022801"/>
    </source>
</evidence>
<reference evidence="3" key="1">
    <citation type="submission" date="2018-05" db="EMBL/GenBank/DDBJ databases">
        <authorList>
            <person name="Lanie J.A."/>
            <person name="Ng W.-L."/>
            <person name="Kazmierczak K.M."/>
            <person name="Andrzejewski T.M."/>
            <person name="Davidsen T.M."/>
            <person name="Wayne K.J."/>
            <person name="Tettelin H."/>
            <person name="Glass J.I."/>
            <person name="Rusch D."/>
            <person name="Podicherti R."/>
            <person name="Tsui H.-C.T."/>
            <person name="Winkler M.E."/>
        </authorList>
    </citation>
    <scope>NUCLEOTIDE SEQUENCE</scope>
</reference>
<dbReference type="InterPro" id="IPR004175">
    <property type="entry name" value="RNA_CPDase"/>
</dbReference>
<dbReference type="EMBL" id="UINC01144463">
    <property type="protein sequence ID" value="SVD33991.1"/>
    <property type="molecule type" value="Genomic_DNA"/>
</dbReference>
<accession>A0A382UJX1</accession>
<feature type="non-terminal residue" evidence="3">
    <location>
        <position position="84"/>
    </location>
</feature>
<feature type="non-terminal residue" evidence="3">
    <location>
        <position position="1"/>
    </location>
</feature>
<dbReference type="Pfam" id="PF02834">
    <property type="entry name" value="LigT_PEase"/>
    <property type="match status" value="1"/>
</dbReference>
<organism evidence="3">
    <name type="scientific">marine metagenome</name>
    <dbReference type="NCBI Taxonomy" id="408172"/>
    <lineage>
        <taxon>unclassified sequences</taxon>
        <taxon>metagenomes</taxon>
        <taxon>ecological metagenomes</taxon>
    </lineage>
</organism>
<dbReference type="PANTHER" id="PTHR35561:SF1">
    <property type="entry name" value="RNA 2',3'-CYCLIC PHOSPHODIESTERASE"/>
    <property type="match status" value="1"/>
</dbReference>
<dbReference type="Gene3D" id="3.90.1140.10">
    <property type="entry name" value="Cyclic phosphodiesterase"/>
    <property type="match status" value="1"/>
</dbReference>
<feature type="domain" description="Phosphoesterase HXTX" evidence="2">
    <location>
        <begin position="13"/>
        <end position="83"/>
    </location>
</feature>
<dbReference type="PANTHER" id="PTHR35561">
    <property type="entry name" value="RNA 2',3'-CYCLIC PHOSPHODIESTERASE"/>
    <property type="match status" value="1"/>
</dbReference>
<evidence type="ECO:0000259" key="2">
    <source>
        <dbReference type="Pfam" id="PF02834"/>
    </source>
</evidence>
<dbReference type="SUPFAM" id="SSF55144">
    <property type="entry name" value="LigT-like"/>
    <property type="match status" value="1"/>
</dbReference>
<proteinExistence type="predicted"/>
<gene>
    <name evidence="3" type="ORF">METZ01_LOCUS386845</name>
</gene>
<evidence type="ECO:0000313" key="3">
    <source>
        <dbReference type="EMBL" id="SVD33991.1"/>
    </source>
</evidence>